<dbReference type="InterPro" id="IPR021354">
    <property type="entry name" value="DUF2975"/>
</dbReference>
<keyword evidence="1" id="KW-1133">Transmembrane helix</keyword>
<feature type="transmembrane region" description="Helical" evidence="1">
    <location>
        <begin position="20"/>
        <end position="44"/>
    </location>
</feature>
<evidence type="ECO:0008006" key="6">
    <source>
        <dbReference type="Google" id="ProtNLM"/>
    </source>
</evidence>
<reference evidence="4" key="2">
    <citation type="submission" date="2014-09" db="EMBL/GenBank/DDBJ databases">
        <authorList>
            <person name="Gomez-Valero L."/>
        </authorList>
    </citation>
    <scope>NUCLEOTIDE SEQUENCE [LARGE SCALE GENOMIC DNA]</scope>
    <source>
        <strain evidence="4">ATCC33218</strain>
    </source>
</reference>
<dbReference type="HOGENOM" id="CLU_119384_2_1_6"/>
<keyword evidence="5" id="KW-1185">Reference proteome</keyword>
<dbReference type="AlphaFoldDB" id="A0A098GHX0"/>
<organism evidence="2 4">
    <name type="scientific">Legionella micdadei</name>
    <name type="common">Tatlockia micdadei</name>
    <dbReference type="NCBI Taxonomy" id="451"/>
    <lineage>
        <taxon>Bacteria</taxon>
        <taxon>Pseudomonadati</taxon>
        <taxon>Pseudomonadota</taxon>
        <taxon>Gammaproteobacteria</taxon>
        <taxon>Legionellales</taxon>
        <taxon>Legionellaceae</taxon>
        <taxon>Legionella</taxon>
    </lineage>
</organism>
<dbReference type="PATRIC" id="fig|451.8.peg.2971"/>
<reference evidence="3 5" key="3">
    <citation type="submission" date="2016-10" db="EMBL/GenBank/DDBJ databases">
        <authorList>
            <person name="Varghese N."/>
            <person name="Submissions S."/>
        </authorList>
    </citation>
    <scope>NUCLEOTIDE SEQUENCE [LARGE SCALE GENOMIC DNA]</scope>
    <source>
        <strain evidence="3 5">ATCC 33218</strain>
    </source>
</reference>
<keyword evidence="1" id="KW-0472">Membrane</keyword>
<name>A0A098GHX0_LEGMI</name>
<evidence type="ECO:0000313" key="4">
    <source>
        <dbReference type="Proteomes" id="UP000032414"/>
    </source>
</evidence>
<reference evidence="2" key="1">
    <citation type="submission" date="2014-09" db="EMBL/GenBank/DDBJ databases">
        <authorList>
            <person name="GOMEZ-VALERO Laura"/>
        </authorList>
    </citation>
    <scope>NUCLEOTIDE SEQUENCE</scope>
    <source>
        <strain evidence="2">ATCC33218</strain>
    </source>
</reference>
<dbReference type="Pfam" id="PF11188">
    <property type="entry name" value="DUF2975"/>
    <property type="match status" value="1"/>
</dbReference>
<dbReference type="RefSeq" id="WP_045099793.1">
    <property type="nucleotide sequence ID" value="NZ_CP020614.1"/>
</dbReference>
<dbReference type="STRING" id="451.B6N58_04620"/>
<proteinExistence type="predicted"/>
<evidence type="ECO:0000313" key="2">
    <source>
        <dbReference type="EMBL" id="CEG61577.1"/>
    </source>
</evidence>
<evidence type="ECO:0000313" key="5">
    <source>
        <dbReference type="Proteomes" id="UP000182998"/>
    </source>
</evidence>
<evidence type="ECO:0000256" key="1">
    <source>
        <dbReference type="SAM" id="Phobius"/>
    </source>
</evidence>
<dbReference type="OrthoDB" id="8479187at2"/>
<dbReference type="Proteomes" id="UP000032414">
    <property type="component" value="Chromosome I"/>
</dbReference>
<protein>
    <recommendedName>
        <fullName evidence="6">DUF2975 domain-containing protein</fullName>
    </recommendedName>
</protein>
<dbReference type="EMBL" id="LN614830">
    <property type="protein sequence ID" value="CEG61577.1"/>
    <property type="molecule type" value="Genomic_DNA"/>
</dbReference>
<dbReference type="EMBL" id="FMVN01000008">
    <property type="protein sequence ID" value="SCY46335.1"/>
    <property type="molecule type" value="Genomic_DNA"/>
</dbReference>
<dbReference type="KEGG" id="tmc:LMI_2309"/>
<feature type="transmembrane region" description="Helical" evidence="1">
    <location>
        <begin position="142"/>
        <end position="166"/>
    </location>
</feature>
<evidence type="ECO:0000313" key="3">
    <source>
        <dbReference type="EMBL" id="SCY46335.1"/>
    </source>
</evidence>
<feature type="transmembrane region" description="Helical" evidence="1">
    <location>
        <begin position="64"/>
        <end position="84"/>
    </location>
</feature>
<feature type="transmembrane region" description="Helical" evidence="1">
    <location>
        <begin position="104"/>
        <end position="122"/>
    </location>
</feature>
<accession>A0A098GHX0</accession>
<keyword evidence="1" id="KW-0812">Transmembrane</keyword>
<sequence length="180" mass="20315">MQKIKSVSHVLSQFFRGLCWLLPLIMSYFTLFHLEGALNIGVFSQVISSEKVQNAGYFSLTHRLFILLIEFLPLSITVLICHKLANLFRLYERGYLFEEENISLIKHVAIFMLIGQLIQLVYQPLITAALTLNNPAGERFASITLGTTNASTIITAIIMLVASWIIKEAQQLNVDSKLTI</sequence>
<dbReference type="Proteomes" id="UP000182998">
    <property type="component" value="Unassembled WGS sequence"/>
</dbReference>
<gene>
    <name evidence="2" type="ORF">LMI_2309</name>
    <name evidence="3" type="ORF">SAMN02982997_01785</name>
</gene>